<dbReference type="RefSeq" id="WP_377177147.1">
    <property type="nucleotide sequence ID" value="NZ_JBHTMY010000002.1"/>
</dbReference>
<evidence type="ECO:0000256" key="1">
    <source>
        <dbReference type="SAM" id="Phobius"/>
    </source>
</evidence>
<keyword evidence="1" id="KW-0472">Membrane</keyword>
<proteinExistence type="predicted"/>
<protein>
    <submittedName>
        <fullName evidence="2">DUF6090 family protein</fullName>
    </submittedName>
</protein>
<comment type="caution">
    <text evidence="2">The sequence shown here is derived from an EMBL/GenBank/DDBJ whole genome shotgun (WGS) entry which is preliminary data.</text>
</comment>
<dbReference type="InterPro" id="IPR045749">
    <property type="entry name" value="DUF6090"/>
</dbReference>
<evidence type="ECO:0000313" key="2">
    <source>
        <dbReference type="EMBL" id="MFD1315216.1"/>
    </source>
</evidence>
<dbReference type="Pfam" id="PF19578">
    <property type="entry name" value="DUF6090"/>
    <property type="match status" value="1"/>
</dbReference>
<keyword evidence="1" id="KW-0812">Transmembrane</keyword>
<keyword evidence="1" id="KW-1133">Transmembrane helix</keyword>
<reference evidence="3" key="1">
    <citation type="journal article" date="2019" name="Int. J. Syst. Evol. Microbiol.">
        <title>The Global Catalogue of Microorganisms (GCM) 10K type strain sequencing project: providing services to taxonomists for standard genome sequencing and annotation.</title>
        <authorList>
            <consortium name="The Broad Institute Genomics Platform"/>
            <consortium name="The Broad Institute Genome Sequencing Center for Infectious Disease"/>
            <person name="Wu L."/>
            <person name="Ma J."/>
        </authorList>
    </citation>
    <scope>NUCLEOTIDE SEQUENCE [LARGE SCALE GENOMIC DNA]</scope>
    <source>
        <strain evidence="3">CCUG 61485</strain>
    </source>
</reference>
<gene>
    <name evidence="2" type="ORF">ACFQ39_06270</name>
</gene>
<sequence>MINFFRRMRQNILSEEKTGKPAWPVARYLKYAIGEIFLVVIGILIALQINNWNETRKLRVLEISILEEIQQALIQDTIVINANIEYLLDKNLKSQELISHIENKIPYKKRLDTLMMDLYYHRGYKTFNISAFDLLKENGFGIIKNDTLRKQITKHYNSDLSDIIGLFDRLEQINLIQGANVYQNYKVARGLIQTYDYQELLNNPKIFAPFYHFDTMNNAYYRGLTNFKSKIIVLLKSLNSELEKRKKGG</sequence>
<accession>A0ABW3Y070</accession>
<dbReference type="Proteomes" id="UP001597201">
    <property type="component" value="Unassembled WGS sequence"/>
</dbReference>
<organism evidence="2 3">
    <name type="scientific">Namhaeicola litoreus</name>
    <dbReference type="NCBI Taxonomy" id="1052145"/>
    <lineage>
        <taxon>Bacteria</taxon>
        <taxon>Pseudomonadati</taxon>
        <taxon>Bacteroidota</taxon>
        <taxon>Flavobacteriia</taxon>
        <taxon>Flavobacteriales</taxon>
        <taxon>Flavobacteriaceae</taxon>
        <taxon>Namhaeicola</taxon>
    </lineage>
</organism>
<feature type="transmembrane region" description="Helical" evidence="1">
    <location>
        <begin position="28"/>
        <end position="49"/>
    </location>
</feature>
<dbReference type="EMBL" id="JBHTMY010000002">
    <property type="protein sequence ID" value="MFD1315216.1"/>
    <property type="molecule type" value="Genomic_DNA"/>
</dbReference>
<keyword evidence="3" id="KW-1185">Reference proteome</keyword>
<evidence type="ECO:0000313" key="3">
    <source>
        <dbReference type="Proteomes" id="UP001597201"/>
    </source>
</evidence>
<name>A0ABW3Y070_9FLAO</name>